<name>A0A8J3Q0C7_9ACTN</name>
<gene>
    <name evidence="2" type="ORF">Pka01_73400</name>
</gene>
<dbReference type="Proteomes" id="UP000630097">
    <property type="component" value="Unassembled WGS sequence"/>
</dbReference>
<comment type="caution">
    <text evidence="2">The sequence shown here is derived from an EMBL/GenBank/DDBJ whole genome shotgun (WGS) entry which is preliminary data.</text>
</comment>
<proteinExistence type="predicted"/>
<evidence type="ECO:0000313" key="3">
    <source>
        <dbReference type="Proteomes" id="UP000630097"/>
    </source>
</evidence>
<keyword evidence="3" id="KW-1185">Reference proteome</keyword>
<feature type="region of interest" description="Disordered" evidence="1">
    <location>
        <begin position="1"/>
        <end position="22"/>
    </location>
</feature>
<organism evidence="2 3">
    <name type="scientific">Planotetraspora kaengkrachanensis</name>
    <dbReference type="NCBI Taxonomy" id="575193"/>
    <lineage>
        <taxon>Bacteria</taxon>
        <taxon>Bacillati</taxon>
        <taxon>Actinomycetota</taxon>
        <taxon>Actinomycetes</taxon>
        <taxon>Streptosporangiales</taxon>
        <taxon>Streptosporangiaceae</taxon>
        <taxon>Planotetraspora</taxon>
    </lineage>
</organism>
<evidence type="ECO:0000256" key="1">
    <source>
        <dbReference type="SAM" id="MobiDB-lite"/>
    </source>
</evidence>
<reference evidence="2 3" key="1">
    <citation type="submission" date="2021-01" db="EMBL/GenBank/DDBJ databases">
        <title>Whole genome shotgun sequence of Planotetraspora kaengkrachanensis NBRC 104272.</title>
        <authorList>
            <person name="Komaki H."/>
            <person name="Tamura T."/>
        </authorList>
    </citation>
    <scope>NUCLEOTIDE SEQUENCE [LARGE SCALE GENOMIC DNA]</scope>
    <source>
        <strain evidence="2 3">NBRC 104272</strain>
    </source>
</reference>
<protein>
    <submittedName>
        <fullName evidence="2">Uncharacterized protein</fullName>
    </submittedName>
</protein>
<sequence length="79" mass="8768">MFALRAGVSDRAGAPATGRTSHTPDLVYALGEVLNRGPRFPRTSVFLSTMPDSFAKGQVGTFIRRRFPRPCRYEKNGRP</sequence>
<dbReference type="AlphaFoldDB" id="A0A8J3Q0C7"/>
<evidence type="ECO:0000313" key="2">
    <source>
        <dbReference type="EMBL" id="GIG84213.1"/>
    </source>
</evidence>
<dbReference type="EMBL" id="BONV01000049">
    <property type="protein sequence ID" value="GIG84213.1"/>
    <property type="molecule type" value="Genomic_DNA"/>
</dbReference>
<accession>A0A8J3Q0C7</accession>